<keyword evidence="2" id="KW-0282">Flagellum</keyword>
<accession>A0A370BET0</accession>
<dbReference type="Proteomes" id="UP000253741">
    <property type="component" value="Unassembled WGS sequence"/>
</dbReference>
<name>A0A370BET0_9ACTN</name>
<feature type="chain" id="PRO_5016893599" evidence="1">
    <location>
        <begin position="29"/>
        <end position="176"/>
    </location>
</feature>
<dbReference type="RefSeq" id="WP_114622935.1">
    <property type="nucleotide sequence ID" value="NZ_QQNA01000046.1"/>
</dbReference>
<sequence length="176" mass="18225">MKKILARGAAALAAASLTLLSPIASAQAAVTADHAGMTWTVAGKGSDGTVHVGSDSVTDAYNGDTPATASLPVLCLRITNAPVPAGITPTFYIGWARGTVAATPPVQGTALTSRAVADALCAQYYGEGWRTAEFHDGRYGANLEGSGGWAFWAHGYLPENTRFWTAINDTNANPWS</sequence>
<keyword evidence="2" id="KW-0969">Cilium</keyword>
<proteinExistence type="predicted"/>
<dbReference type="OrthoDB" id="583296at2"/>
<evidence type="ECO:0000313" key="2">
    <source>
        <dbReference type="EMBL" id="RDG38754.1"/>
    </source>
</evidence>
<feature type="signal peptide" evidence="1">
    <location>
        <begin position="1"/>
        <end position="28"/>
    </location>
</feature>
<dbReference type="AlphaFoldDB" id="A0A370BET0"/>
<dbReference type="EMBL" id="QQNA01000046">
    <property type="protein sequence ID" value="RDG38754.1"/>
    <property type="molecule type" value="Genomic_DNA"/>
</dbReference>
<keyword evidence="1" id="KW-0732">Signal</keyword>
<comment type="caution">
    <text evidence="2">The sequence shown here is derived from an EMBL/GenBank/DDBJ whole genome shotgun (WGS) entry which is preliminary data.</text>
</comment>
<organism evidence="2 3">
    <name type="scientific">Streptomyces corynorhini</name>
    <dbReference type="NCBI Taxonomy" id="2282652"/>
    <lineage>
        <taxon>Bacteria</taxon>
        <taxon>Bacillati</taxon>
        <taxon>Actinomycetota</taxon>
        <taxon>Actinomycetes</taxon>
        <taxon>Kitasatosporales</taxon>
        <taxon>Streptomycetaceae</taxon>
        <taxon>Streptomyces</taxon>
    </lineage>
</organism>
<protein>
    <submittedName>
        <fullName evidence="2">Flagellar hook-length control protein</fullName>
    </submittedName>
</protein>
<evidence type="ECO:0000256" key="1">
    <source>
        <dbReference type="SAM" id="SignalP"/>
    </source>
</evidence>
<keyword evidence="3" id="KW-1185">Reference proteome</keyword>
<evidence type="ECO:0000313" key="3">
    <source>
        <dbReference type="Proteomes" id="UP000253741"/>
    </source>
</evidence>
<reference evidence="2 3" key="1">
    <citation type="submission" date="2018-07" db="EMBL/GenBank/DDBJ databases">
        <title>Streptomyces species from bats.</title>
        <authorList>
            <person name="Dunlap C."/>
        </authorList>
    </citation>
    <scope>NUCLEOTIDE SEQUENCE [LARGE SCALE GENOMIC DNA]</scope>
    <source>
        <strain evidence="2 3">AC230</strain>
    </source>
</reference>
<gene>
    <name evidence="2" type="ORF">DVH02_07610</name>
</gene>
<keyword evidence="2" id="KW-0966">Cell projection</keyword>